<evidence type="ECO:0000256" key="4">
    <source>
        <dbReference type="ARBA" id="ARBA00047960"/>
    </source>
</evidence>
<dbReference type="EC" id="2.5.1.18" evidence="1"/>
<evidence type="ECO:0000313" key="7">
    <source>
        <dbReference type="EMBL" id="CAG9812158.1"/>
    </source>
</evidence>
<dbReference type="SFLD" id="SFLDS00019">
    <property type="entry name" value="Glutathione_Transferase_(cytos"/>
    <property type="match status" value="1"/>
</dbReference>
<dbReference type="GO" id="GO:0006749">
    <property type="term" value="P:glutathione metabolic process"/>
    <property type="evidence" value="ECO:0007669"/>
    <property type="project" value="TreeGrafter"/>
</dbReference>
<dbReference type="SUPFAM" id="SSF47616">
    <property type="entry name" value="GST C-terminal domain-like"/>
    <property type="match status" value="1"/>
</dbReference>
<dbReference type="PANTHER" id="PTHR11571">
    <property type="entry name" value="GLUTATHIONE S-TRANSFERASE"/>
    <property type="match status" value="1"/>
</dbReference>
<organism evidence="7 8">
    <name type="scientific">Chironomus riparius</name>
    <dbReference type="NCBI Taxonomy" id="315576"/>
    <lineage>
        <taxon>Eukaryota</taxon>
        <taxon>Metazoa</taxon>
        <taxon>Ecdysozoa</taxon>
        <taxon>Arthropoda</taxon>
        <taxon>Hexapoda</taxon>
        <taxon>Insecta</taxon>
        <taxon>Pterygota</taxon>
        <taxon>Neoptera</taxon>
        <taxon>Endopterygota</taxon>
        <taxon>Diptera</taxon>
        <taxon>Nematocera</taxon>
        <taxon>Chironomoidea</taxon>
        <taxon>Chironomidae</taxon>
        <taxon>Chironominae</taxon>
        <taxon>Chironomus</taxon>
    </lineage>
</organism>
<dbReference type="PROSITE" id="PS50405">
    <property type="entry name" value="GST_CTER"/>
    <property type="match status" value="1"/>
</dbReference>
<dbReference type="Pfam" id="PF02798">
    <property type="entry name" value="GST_N"/>
    <property type="match status" value="1"/>
</dbReference>
<dbReference type="SFLD" id="SFLDG01205">
    <property type="entry name" value="AMPS.1"/>
    <property type="match status" value="1"/>
</dbReference>
<reference evidence="7" key="2">
    <citation type="submission" date="2022-10" db="EMBL/GenBank/DDBJ databases">
        <authorList>
            <consortium name="ENA_rothamsted_submissions"/>
            <consortium name="culmorum"/>
            <person name="King R."/>
        </authorList>
    </citation>
    <scope>NUCLEOTIDE SEQUENCE</scope>
</reference>
<keyword evidence="2" id="KW-0808">Transferase</keyword>
<dbReference type="CDD" id="cd03039">
    <property type="entry name" value="GST_N_Sigma_like"/>
    <property type="match status" value="1"/>
</dbReference>
<dbReference type="InterPro" id="IPR040079">
    <property type="entry name" value="Glutathione_S-Trfase"/>
</dbReference>
<dbReference type="AlphaFoldDB" id="A0A9N9SAL9"/>
<dbReference type="SUPFAM" id="SSF52833">
    <property type="entry name" value="Thioredoxin-like"/>
    <property type="match status" value="1"/>
</dbReference>
<dbReference type="InterPro" id="IPR010987">
    <property type="entry name" value="Glutathione-S-Trfase_C-like"/>
</dbReference>
<evidence type="ECO:0000256" key="2">
    <source>
        <dbReference type="ARBA" id="ARBA00022679"/>
    </source>
</evidence>
<dbReference type="InterPro" id="IPR004046">
    <property type="entry name" value="GST_C"/>
</dbReference>
<dbReference type="InterPro" id="IPR036282">
    <property type="entry name" value="Glutathione-S-Trfase_C_sf"/>
</dbReference>
<dbReference type="GO" id="GO:0004364">
    <property type="term" value="F:glutathione transferase activity"/>
    <property type="evidence" value="ECO:0007669"/>
    <property type="project" value="UniProtKB-EC"/>
</dbReference>
<dbReference type="InterPro" id="IPR036249">
    <property type="entry name" value="Thioredoxin-like_sf"/>
</dbReference>
<dbReference type="Proteomes" id="UP001153620">
    <property type="component" value="Chromosome 4"/>
</dbReference>
<dbReference type="EMBL" id="OU895880">
    <property type="protein sequence ID" value="CAG9812158.1"/>
    <property type="molecule type" value="Genomic_DNA"/>
</dbReference>
<evidence type="ECO:0000313" key="8">
    <source>
        <dbReference type="Proteomes" id="UP001153620"/>
    </source>
</evidence>
<gene>
    <name evidence="7" type="ORF">CHIRRI_LOCUS14963</name>
</gene>
<comment type="similarity">
    <text evidence="3">Belongs to the GST superfamily. Sigma family.</text>
</comment>
<dbReference type="SFLD" id="SFLDG00363">
    <property type="entry name" value="AMPS_(cytGST):_Alpha-__Mu-__Pi"/>
    <property type="match status" value="1"/>
</dbReference>
<evidence type="ECO:0000259" key="5">
    <source>
        <dbReference type="PROSITE" id="PS50404"/>
    </source>
</evidence>
<sequence length="214" mass="24867">MTSYKVHYFDFRARAEAIRFLLSYGGVNFDDIRFEEDVWPKIKPTMPFGKVPVLEVDGEKYSHTIAICNFLGEKFNLAGSNEIEKMQIQTAALFIYDLIGKCEDITYYYKDAFGKEHYEKEVNKLINDIIPTALTLFDGIVADNNGYFVNGKLTWVDLYFTSLSEYFQGLFTWAELKHDANFVDKYENLKSLKDKVLAIEKIKNWVEKRPVTIA</sequence>
<dbReference type="PROSITE" id="PS50404">
    <property type="entry name" value="GST_NTER"/>
    <property type="match status" value="1"/>
</dbReference>
<dbReference type="FunFam" id="3.40.30.10:FF:000035">
    <property type="entry name" value="hematopoietic prostaglandin D synthase"/>
    <property type="match status" value="1"/>
</dbReference>
<dbReference type="PANTHER" id="PTHR11571:SF224">
    <property type="entry name" value="HEMATOPOIETIC PROSTAGLANDIN D SYNTHASE"/>
    <property type="match status" value="1"/>
</dbReference>
<dbReference type="Gene3D" id="1.20.1050.130">
    <property type="match status" value="1"/>
</dbReference>
<evidence type="ECO:0000256" key="1">
    <source>
        <dbReference type="ARBA" id="ARBA00012452"/>
    </source>
</evidence>
<dbReference type="GO" id="GO:0004602">
    <property type="term" value="F:glutathione peroxidase activity"/>
    <property type="evidence" value="ECO:0007669"/>
    <property type="project" value="UniProtKB-ARBA"/>
</dbReference>
<feature type="domain" description="GST C-terminal" evidence="6">
    <location>
        <begin position="81"/>
        <end position="214"/>
    </location>
</feature>
<dbReference type="OrthoDB" id="414243at2759"/>
<name>A0A9N9SAL9_9DIPT</name>
<dbReference type="InterPro" id="IPR050213">
    <property type="entry name" value="GST_superfamily"/>
</dbReference>
<feature type="domain" description="GST N-terminal" evidence="5">
    <location>
        <begin position="2"/>
        <end position="79"/>
    </location>
</feature>
<proteinExistence type="inferred from homology"/>
<evidence type="ECO:0000259" key="6">
    <source>
        <dbReference type="PROSITE" id="PS50405"/>
    </source>
</evidence>
<reference evidence="7" key="1">
    <citation type="submission" date="2022-01" db="EMBL/GenBank/DDBJ databases">
        <authorList>
            <person name="King R."/>
        </authorList>
    </citation>
    <scope>NUCLEOTIDE SEQUENCE</scope>
</reference>
<evidence type="ECO:0000256" key="3">
    <source>
        <dbReference type="ARBA" id="ARBA00038317"/>
    </source>
</evidence>
<protein>
    <recommendedName>
        <fullName evidence="1">glutathione transferase</fullName>
        <ecNumber evidence="1">2.5.1.18</ecNumber>
    </recommendedName>
</protein>
<accession>A0A9N9SAL9</accession>
<dbReference type="Pfam" id="PF14497">
    <property type="entry name" value="GST_C_3"/>
    <property type="match status" value="1"/>
</dbReference>
<dbReference type="InterPro" id="IPR004045">
    <property type="entry name" value="Glutathione_S-Trfase_N"/>
</dbReference>
<keyword evidence="8" id="KW-1185">Reference proteome</keyword>
<comment type="catalytic activity">
    <reaction evidence="4">
        <text>RX + glutathione = an S-substituted glutathione + a halide anion + H(+)</text>
        <dbReference type="Rhea" id="RHEA:16437"/>
        <dbReference type="ChEBI" id="CHEBI:15378"/>
        <dbReference type="ChEBI" id="CHEBI:16042"/>
        <dbReference type="ChEBI" id="CHEBI:17792"/>
        <dbReference type="ChEBI" id="CHEBI:57925"/>
        <dbReference type="ChEBI" id="CHEBI:90779"/>
        <dbReference type="EC" id="2.5.1.18"/>
    </reaction>
</comment>